<evidence type="ECO:0000256" key="3">
    <source>
        <dbReference type="ARBA" id="ARBA00023163"/>
    </source>
</evidence>
<protein>
    <submittedName>
        <fullName evidence="6">Helix-turn-helix domain-containing protein</fullName>
    </submittedName>
</protein>
<proteinExistence type="predicted"/>
<reference evidence="6 7" key="1">
    <citation type="submission" date="2023-11" db="EMBL/GenBank/DDBJ databases">
        <authorList>
            <person name="Xu M."/>
            <person name="Jiang T."/>
        </authorList>
    </citation>
    <scope>NUCLEOTIDE SEQUENCE [LARGE SCALE GENOMIC DNA]</scope>
    <source>
        <strain evidence="6 7">SD</strain>
    </source>
</reference>
<dbReference type="EMBL" id="JAXAVX010000024">
    <property type="protein sequence ID" value="MDX8153889.1"/>
    <property type="molecule type" value="Genomic_DNA"/>
</dbReference>
<evidence type="ECO:0000313" key="7">
    <source>
        <dbReference type="Proteomes" id="UP001277761"/>
    </source>
</evidence>
<organism evidence="6 7">
    <name type="scientific">Patulibacter brassicae</name>
    <dbReference type="NCBI Taxonomy" id="1705717"/>
    <lineage>
        <taxon>Bacteria</taxon>
        <taxon>Bacillati</taxon>
        <taxon>Actinomycetota</taxon>
        <taxon>Thermoleophilia</taxon>
        <taxon>Solirubrobacterales</taxon>
        <taxon>Patulibacteraceae</taxon>
        <taxon>Patulibacter</taxon>
    </lineage>
</organism>
<keyword evidence="1" id="KW-0805">Transcription regulation</keyword>
<dbReference type="PROSITE" id="PS50977">
    <property type="entry name" value="HTH_TETR_2"/>
    <property type="match status" value="1"/>
</dbReference>
<dbReference type="Pfam" id="PF00440">
    <property type="entry name" value="TetR_N"/>
    <property type="match status" value="1"/>
</dbReference>
<name>A0ABU4VS20_9ACTN</name>
<dbReference type="PANTHER" id="PTHR47506">
    <property type="entry name" value="TRANSCRIPTIONAL REGULATORY PROTEIN"/>
    <property type="match status" value="1"/>
</dbReference>
<dbReference type="InterPro" id="IPR001647">
    <property type="entry name" value="HTH_TetR"/>
</dbReference>
<dbReference type="Proteomes" id="UP001277761">
    <property type="component" value="Unassembled WGS sequence"/>
</dbReference>
<keyword evidence="2 4" id="KW-0238">DNA-binding</keyword>
<keyword evidence="3" id="KW-0804">Transcription</keyword>
<keyword evidence="7" id="KW-1185">Reference proteome</keyword>
<comment type="caution">
    <text evidence="6">The sequence shown here is derived from an EMBL/GenBank/DDBJ whole genome shotgun (WGS) entry which is preliminary data.</text>
</comment>
<evidence type="ECO:0000256" key="4">
    <source>
        <dbReference type="PROSITE-ProRule" id="PRU00335"/>
    </source>
</evidence>
<accession>A0ABU4VS20</accession>
<dbReference type="PANTHER" id="PTHR47506:SF1">
    <property type="entry name" value="HTH-TYPE TRANSCRIPTIONAL REGULATOR YJDC"/>
    <property type="match status" value="1"/>
</dbReference>
<dbReference type="RefSeq" id="WP_319956038.1">
    <property type="nucleotide sequence ID" value="NZ_JAXAVX010000024.1"/>
</dbReference>
<evidence type="ECO:0000313" key="6">
    <source>
        <dbReference type="EMBL" id="MDX8153889.1"/>
    </source>
</evidence>
<dbReference type="SUPFAM" id="SSF46689">
    <property type="entry name" value="Homeodomain-like"/>
    <property type="match status" value="1"/>
</dbReference>
<dbReference type="InterPro" id="IPR009057">
    <property type="entry name" value="Homeodomain-like_sf"/>
</dbReference>
<evidence type="ECO:0000259" key="5">
    <source>
        <dbReference type="PROSITE" id="PS50977"/>
    </source>
</evidence>
<evidence type="ECO:0000256" key="1">
    <source>
        <dbReference type="ARBA" id="ARBA00023015"/>
    </source>
</evidence>
<dbReference type="Gene3D" id="1.10.357.10">
    <property type="entry name" value="Tetracycline Repressor, domain 2"/>
    <property type="match status" value="1"/>
</dbReference>
<evidence type="ECO:0000256" key="2">
    <source>
        <dbReference type="ARBA" id="ARBA00023125"/>
    </source>
</evidence>
<feature type="DNA-binding region" description="H-T-H motif" evidence="4">
    <location>
        <begin position="29"/>
        <end position="48"/>
    </location>
</feature>
<sequence>MPRPRVHDLDAILDAAEGLLADGPSSALSIRSLAEATGASSGSLYHAFGSRNELLGRLWARAAGDYLGELRRGVDGALDDARPDHAAAVAATVAAATTLARLREARPTRARLLVRHRRDELVGDALSPALAEELLGLQRGLDDELRRLAGALWQRADRAALEVVAACVVDLPVALLVPRRPRVVDGAALVGAAVRGLLASPPPTPAEGGRRAGAT</sequence>
<feature type="domain" description="HTH tetR-type" evidence="5">
    <location>
        <begin position="6"/>
        <end position="66"/>
    </location>
</feature>
<gene>
    <name evidence="6" type="ORF">SK069_19985</name>
</gene>